<dbReference type="InterPro" id="IPR026676">
    <property type="entry name" value="SYCE1"/>
</dbReference>
<dbReference type="PANTHER" id="PTHR21731">
    <property type="entry name" value="SYNAPTONEMAL COMPLEX CENTRAL ELEMENT PROTEIN 1-LIKE"/>
    <property type="match status" value="1"/>
</dbReference>
<proteinExistence type="inferred from homology"/>
<keyword evidence="5" id="KW-1185">Reference proteome</keyword>
<feature type="coiled-coil region" evidence="3">
    <location>
        <begin position="87"/>
        <end position="176"/>
    </location>
</feature>
<evidence type="ECO:0000256" key="2">
    <source>
        <dbReference type="ARBA" id="ARBA00023054"/>
    </source>
</evidence>
<dbReference type="Pfam" id="PF15233">
    <property type="entry name" value="SYCE1"/>
    <property type="match status" value="1"/>
</dbReference>
<dbReference type="AlphaFoldDB" id="A0AAN8K9W8"/>
<dbReference type="GO" id="GO:0000795">
    <property type="term" value="C:synaptonemal complex"/>
    <property type="evidence" value="ECO:0007669"/>
    <property type="project" value="InterPro"/>
</dbReference>
<name>A0AAN8K9W8_PATCE</name>
<comment type="similarity">
    <text evidence="1">Belongs to the SYCE family.</text>
</comment>
<organism evidence="4 5">
    <name type="scientific">Patella caerulea</name>
    <name type="common">Rayed Mediterranean limpet</name>
    <dbReference type="NCBI Taxonomy" id="87958"/>
    <lineage>
        <taxon>Eukaryota</taxon>
        <taxon>Metazoa</taxon>
        <taxon>Spiralia</taxon>
        <taxon>Lophotrochozoa</taxon>
        <taxon>Mollusca</taxon>
        <taxon>Gastropoda</taxon>
        <taxon>Patellogastropoda</taxon>
        <taxon>Patelloidea</taxon>
        <taxon>Patellidae</taxon>
        <taxon>Patella</taxon>
    </lineage>
</organism>
<evidence type="ECO:0000256" key="1">
    <source>
        <dbReference type="ARBA" id="ARBA00010094"/>
    </source>
</evidence>
<dbReference type="EMBL" id="JAZGQO010000001">
    <property type="protein sequence ID" value="KAK6194520.1"/>
    <property type="molecule type" value="Genomic_DNA"/>
</dbReference>
<dbReference type="GO" id="GO:0007130">
    <property type="term" value="P:synaptonemal complex assembly"/>
    <property type="evidence" value="ECO:0007669"/>
    <property type="project" value="InterPro"/>
</dbReference>
<gene>
    <name evidence="4" type="ORF">SNE40_000142</name>
</gene>
<comment type="caution">
    <text evidence="4">The sequence shown here is derived from an EMBL/GenBank/DDBJ whole genome shotgun (WGS) entry which is preliminary data.</text>
</comment>
<evidence type="ECO:0000313" key="5">
    <source>
        <dbReference type="Proteomes" id="UP001347796"/>
    </source>
</evidence>
<evidence type="ECO:0000256" key="3">
    <source>
        <dbReference type="SAM" id="Coils"/>
    </source>
</evidence>
<keyword evidence="2 3" id="KW-0175">Coiled coil</keyword>
<sequence length="228" mass="27111">MSTTENNFRVESLLHSLKEVQNEKCCMERKLTEQRNKRRNMEREFETVNMKLIQVTDIHHKMMETMKIAQLKVSQTQAQADSLEEGNEKRRGKIADLNRRIEREKEKQNTEVAKFEEELSELASKLMTARNCHKDDHLEETLKNLESEKRQLGKHKNLLKSEVDKLAQTLESITLQQRLGVDYPDINEETRRQIWQLFKEEHCECKDYLNKLSNEVDDVQTQLHLCQQ</sequence>
<accession>A0AAN8K9W8</accession>
<dbReference type="Proteomes" id="UP001347796">
    <property type="component" value="Unassembled WGS sequence"/>
</dbReference>
<reference evidence="4 5" key="1">
    <citation type="submission" date="2024-01" db="EMBL/GenBank/DDBJ databases">
        <title>The genome of the rayed Mediterranean limpet Patella caerulea (Linnaeus, 1758).</title>
        <authorList>
            <person name="Anh-Thu Weber A."/>
            <person name="Halstead-Nussloch G."/>
        </authorList>
    </citation>
    <scope>NUCLEOTIDE SEQUENCE [LARGE SCALE GENOMIC DNA]</scope>
    <source>
        <strain evidence="4">AATW-2023a</strain>
        <tissue evidence="4">Whole specimen</tissue>
    </source>
</reference>
<dbReference type="PANTHER" id="PTHR21731:SF1">
    <property type="entry name" value="SYNAPTONEMAL COMPLEX CENTRAL ELEMENT PROTEIN 1-LIKE"/>
    <property type="match status" value="1"/>
</dbReference>
<protein>
    <submittedName>
        <fullName evidence="4">Uncharacterized protein</fullName>
    </submittedName>
</protein>
<evidence type="ECO:0000313" key="4">
    <source>
        <dbReference type="EMBL" id="KAK6194520.1"/>
    </source>
</evidence>